<sequence>MQDRFGDPPRVSSNLLRELGRPHELLFSEQSGDSIRNHLAQEQAR</sequence>
<dbReference type="Proteomes" id="UP000295601">
    <property type="component" value="Unassembled WGS sequence"/>
</dbReference>
<reference evidence="1 2" key="1">
    <citation type="submission" date="2019-03" db="EMBL/GenBank/DDBJ databases">
        <title>Genomic analyses of the natural microbiome of Caenorhabditis elegans.</title>
        <authorList>
            <person name="Samuel B."/>
        </authorList>
    </citation>
    <scope>NUCLEOTIDE SEQUENCE [LARGE SCALE GENOMIC DNA]</scope>
    <source>
        <strain evidence="1 2">JUb18</strain>
    </source>
</reference>
<keyword evidence="2" id="KW-1185">Reference proteome</keyword>
<comment type="caution">
    <text evidence="1">The sequence shown here is derived from an EMBL/GenBank/DDBJ whole genome shotgun (WGS) entry which is preliminary data.</text>
</comment>
<dbReference type="AlphaFoldDB" id="A0A4R6RYS5"/>
<gene>
    <name evidence="1" type="ORF">EDF62_2031</name>
</gene>
<protein>
    <submittedName>
        <fullName evidence="1">Uncharacterized protein</fullName>
    </submittedName>
</protein>
<evidence type="ECO:0000313" key="2">
    <source>
        <dbReference type="Proteomes" id="UP000295601"/>
    </source>
</evidence>
<evidence type="ECO:0000313" key="1">
    <source>
        <dbReference type="EMBL" id="TDP91416.1"/>
    </source>
</evidence>
<accession>A0A4R6RYS5</accession>
<proteinExistence type="predicted"/>
<name>A0A4R6RYS5_9MICO</name>
<organism evidence="1 2">
    <name type="scientific">Leucobacter luti</name>
    <dbReference type="NCBI Taxonomy" id="340320"/>
    <lineage>
        <taxon>Bacteria</taxon>
        <taxon>Bacillati</taxon>
        <taxon>Actinomycetota</taxon>
        <taxon>Actinomycetes</taxon>
        <taxon>Micrococcales</taxon>
        <taxon>Microbacteriaceae</taxon>
        <taxon>Leucobacter</taxon>
    </lineage>
</organism>
<dbReference type="EMBL" id="SNYA01000005">
    <property type="protein sequence ID" value="TDP91416.1"/>
    <property type="molecule type" value="Genomic_DNA"/>
</dbReference>